<feature type="region of interest" description="Disordered" evidence="1">
    <location>
        <begin position="128"/>
        <end position="152"/>
    </location>
</feature>
<feature type="signal peptide" evidence="2">
    <location>
        <begin position="1"/>
        <end position="25"/>
    </location>
</feature>
<reference evidence="4 5" key="1">
    <citation type="submission" date="2019-06" db="EMBL/GenBank/DDBJ databases">
        <title>Sequencing the genomes of 1000 actinobacteria strains.</title>
        <authorList>
            <person name="Klenk H.-P."/>
        </authorList>
    </citation>
    <scope>NUCLEOTIDE SEQUENCE [LARGE SCALE GENOMIC DNA]</scope>
    <source>
        <strain evidence="4 5">DSM 41695</strain>
    </source>
</reference>
<dbReference type="InterPro" id="IPR012347">
    <property type="entry name" value="Ferritin-like"/>
</dbReference>
<feature type="chain" id="PRO_5038348253" evidence="2">
    <location>
        <begin position="26"/>
        <end position="228"/>
    </location>
</feature>
<dbReference type="EMBL" id="VIWV01000001">
    <property type="protein sequence ID" value="TWF85994.1"/>
    <property type="molecule type" value="Genomic_DNA"/>
</dbReference>
<evidence type="ECO:0000256" key="1">
    <source>
        <dbReference type="SAM" id="MobiDB-lite"/>
    </source>
</evidence>
<proteinExistence type="predicted"/>
<dbReference type="InterPro" id="IPR005183">
    <property type="entry name" value="DUF305_CopM-like"/>
</dbReference>
<evidence type="ECO:0000259" key="3">
    <source>
        <dbReference type="Pfam" id="PF03713"/>
    </source>
</evidence>
<evidence type="ECO:0000256" key="2">
    <source>
        <dbReference type="SAM" id="SignalP"/>
    </source>
</evidence>
<dbReference type="PANTHER" id="PTHR36933">
    <property type="entry name" value="SLL0788 PROTEIN"/>
    <property type="match status" value="1"/>
</dbReference>
<organism evidence="4 5">
    <name type="scientific">Streptomyces capillispiralis</name>
    <dbReference type="NCBI Taxonomy" id="68182"/>
    <lineage>
        <taxon>Bacteria</taxon>
        <taxon>Bacillati</taxon>
        <taxon>Actinomycetota</taxon>
        <taxon>Actinomycetes</taxon>
        <taxon>Kitasatosporales</taxon>
        <taxon>Streptomycetaceae</taxon>
        <taxon>Streptomyces</taxon>
    </lineage>
</organism>
<feature type="region of interest" description="Disordered" evidence="1">
    <location>
        <begin position="35"/>
        <end position="64"/>
    </location>
</feature>
<sequence>MIRNRSIVRRAVAVVAAGTAALVLAACGGGGDGSGAAGHGGHDATGSPSATAPSATASASQGRHNAADVAFAQGMIPHHRQAVEMAGLAPDRARSAEVKKLAEDIKKAQAPEIRTLSGWLTSWGEEVPAEGAPDHSAHEAHGTHGTHGMDSMDGMMTEKEMSDLGNASGEAFDTAFLEMMIRHHEGAVEMAKAERADGAHGPAMTMAGRIITSQSAEIEQMEQLLGRG</sequence>
<dbReference type="PANTHER" id="PTHR36933:SF1">
    <property type="entry name" value="SLL0788 PROTEIN"/>
    <property type="match status" value="1"/>
</dbReference>
<keyword evidence="2" id="KW-0732">Signal</keyword>
<dbReference type="RefSeq" id="WP_145867930.1">
    <property type="nucleotide sequence ID" value="NZ_BNCE01000001.1"/>
</dbReference>
<feature type="compositionally biased region" description="Basic and acidic residues" evidence="1">
    <location>
        <begin position="132"/>
        <end position="142"/>
    </location>
</feature>
<name>A0A561TFV1_9ACTN</name>
<accession>A0A561TFV1</accession>
<feature type="compositionally biased region" description="Low complexity" evidence="1">
    <location>
        <begin position="44"/>
        <end position="60"/>
    </location>
</feature>
<dbReference type="Proteomes" id="UP000316603">
    <property type="component" value="Unassembled WGS sequence"/>
</dbReference>
<protein>
    <submittedName>
        <fullName evidence="4">Uncharacterized protein (DUF305 family)</fullName>
    </submittedName>
</protein>
<dbReference type="AlphaFoldDB" id="A0A561TFV1"/>
<gene>
    <name evidence="4" type="ORF">FHX78_112952</name>
</gene>
<dbReference type="OrthoDB" id="26872at2"/>
<keyword evidence="5" id="KW-1185">Reference proteome</keyword>
<feature type="domain" description="DUF305" evidence="3">
    <location>
        <begin position="68"/>
        <end position="225"/>
    </location>
</feature>
<evidence type="ECO:0000313" key="4">
    <source>
        <dbReference type="EMBL" id="TWF85994.1"/>
    </source>
</evidence>
<dbReference type="PROSITE" id="PS51257">
    <property type="entry name" value="PROKAR_LIPOPROTEIN"/>
    <property type="match status" value="1"/>
</dbReference>
<comment type="caution">
    <text evidence="4">The sequence shown here is derived from an EMBL/GenBank/DDBJ whole genome shotgun (WGS) entry which is preliminary data.</text>
</comment>
<dbReference type="Gene3D" id="1.20.1260.10">
    <property type="match status" value="1"/>
</dbReference>
<evidence type="ECO:0000313" key="5">
    <source>
        <dbReference type="Proteomes" id="UP000316603"/>
    </source>
</evidence>
<dbReference type="Pfam" id="PF03713">
    <property type="entry name" value="DUF305"/>
    <property type="match status" value="1"/>
</dbReference>